<dbReference type="Proteomes" id="UP000837857">
    <property type="component" value="Chromosome 15"/>
</dbReference>
<reference evidence="2" key="1">
    <citation type="submission" date="2022-03" db="EMBL/GenBank/DDBJ databases">
        <authorList>
            <person name="Martin H S."/>
        </authorList>
    </citation>
    <scope>NUCLEOTIDE SEQUENCE</scope>
</reference>
<evidence type="ECO:0000313" key="2">
    <source>
        <dbReference type="EMBL" id="CAH2043671.1"/>
    </source>
</evidence>
<dbReference type="EMBL" id="OW152827">
    <property type="protein sequence ID" value="CAH2043671.1"/>
    <property type="molecule type" value="Genomic_DNA"/>
</dbReference>
<name>A0ABN8I2W1_9NEOP</name>
<protein>
    <submittedName>
        <fullName evidence="2">Uncharacterized protein</fullName>
    </submittedName>
</protein>
<feature type="non-terminal residue" evidence="2">
    <location>
        <position position="97"/>
    </location>
</feature>
<proteinExistence type="predicted"/>
<gene>
    <name evidence="2" type="ORF">IPOD504_LOCUS4398</name>
</gene>
<feature type="compositionally biased region" description="Low complexity" evidence="1">
    <location>
        <begin position="85"/>
        <end position="97"/>
    </location>
</feature>
<sequence>MKAYLALMKLRMREQTRAVRYKTERGVRERVQLTQNGAGKWSRSRVRAWVEAEKLRGGHRVNFRQRSARRPTQYCRGPGMRHPGRAAPRPSPAAFNP</sequence>
<accession>A0ABN8I2W1</accession>
<feature type="region of interest" description="Disordered" evidence="1">
    <location>
        <begin position="66"/>
        <end position="97"/>
    </location>
</feature>
<evidence type="ECO:0000313" key="3">
    <source>
        <dbReference type="Proteomes" id="UP000837857"/>
    </source>
</evidence>
<evidence type="ECO:0000256" key="1">
    <source>
        <dbReference type="SAM" id="MobiDB-lite"/>
    </source>
</evidence>
<organism evidence="2 3">
    <name type="scientific">Iphiclides podalirius</name>
    <name type="common">scarce swallowtail</name>
    <dbReference type="NCBI Taxonomy" id="110791"/>
    <lineage>
        <taxon>Eukaryota</taxon>
        <taxon>Metazoa</taxon>
        <taxon>Ecdysozoa</taxon>
        <taxon>Arthropoda</taxon>
        <taxon>Hexapoda</taxon>
        <taxon>Insecta</taxon>
        <taxon>Pterygota</taxon>
        <taxon>Neoptera</taxon>
        <taxon>Endopterygota</taxon>
        <taxon>Lepidoptera</taxon>
        <taxon>Glossata</taxon>
        <taxon>Ditrysia</taxon>
        <taxon>Papilionoidea</taxon>
        <taxon>Papilionidae</taxon>
        <taxon>Papilioninae</taxon>
        <taxon>Iphiclides</taxon>
    </lineage>
</organism>
<keyword evidence="3" id="KW-1185">Reference proteome</keyword>